<dbReference type="EMBL" id="JACBKZ010000006">
    <property type="protein sequence ID" value="KAF5947728.1"/>
    <property type="molecule type" value="Genomic_DNA"/>
</dbReference>
<keyword evidence="2" id="KW-1185">Reference proteome</keyword>
<dbReference type="AlphaFoldDB" id="A0A7J7H7K7"/>
<gene>
    <name evidence="1" type="ORF">HYC85_013685</name>
</gene>
<reference evidence="2" key="1">
    <citation type="journal article" date="2020" name="Nat. Commun.">
        <title>Genome assembly of wild tea tree DASZ reveals pedigree and selection history of tea varieties.</title>
        <authorList>
            <person name="Zhang W."/>
            <person name="Zhang Y."/>
            <person name="Qiu H."/>
            <person name="Guo Y."/>
            <person name="Wan H."/>
            <person name="Zhang X."/>
            <person name="Scossa F."/>
            <person name="Alseekh S."/>
            <person name="Zhang Q."/>
            <person name="Wang P."/>
            <person name="Xu L."/>
            <person name="Schmidt M.H."/>
            <person name="Jia X."/>
            <person name="Li D."/>
            <person name="Zhu A."/>
            <person name="Guo F."/>
            <person name="Chen W."/>
            <person name="Ni D."/>
            <person name="Usadel B."/>
            <person name="Fernie A.R."/>
            <person name="Wen W."/>
        </authorList>
    </citation>
    <scope>NUCLEOTIDE SEQUENCE [LARGE SCALE GENOMIC DNA]</scope>
    <source>
        <strain evidence="2">cv. G240</strain>
    </source>
</reference>
<accession>A0A7J7H7K7</accession>
<evidence type="ECO:0000313" key="1">
    <source>
        <dbReference type="EMBL" id="KAF5947728.1"/>
    </source>
</evidence>
<protein>
    <submittedName>
        <fullName evidence="1">Uncharacterized protein</fullName>
    </submittedName>
</protein>
<proteinExistence type="predicted"/>
<reference evidence="1 2" key="2">
    <citation type="submission" date="2020-07" db="EMBL/GenBank/DDBJ databases">
        <title>Genome assembly of wild tea tree DASZ reveals pedigree and selection history of tea varieties.</title>
        <authorList>
            <person name="Zhang W."/>
        </authorList>
    </citation>
    <scope>NUCLEOTIDE SEQUENCE [LARGE SCALE GENOMIC DNA]</scope>
    <source>
        <strain evidence="2">cv. G240</strain>
        <tissue evidence="1">Leaf</tissue>
    </source>
</reference>
<dbReference type="Proteomes" id="UP000593564">
    <property type="component" value="Unassembled WGS sequence"/>
</dbReference>
<comment type="caution">
    <text evidence="1">The sequence shown here is derived from an EMBL/GenBank/DDBJ whole genome shotgun (WGS) entry which is preliminary data.</text>
</comment>
<organism evidence="1 2">
    <name type="scientific">Camellia sinensis</name>
    <name type="common">Tea plant</name>
    <name type="synonym">Thea sinensis</name>
    <dbReference type="NCBI Taxonomy" id="4442"/>
    <lineage>
        <taxon>Eukaryota</taxon>
        <taxon>Viridiplantae</taxon>
        <taxon>Streptophyta</taxon>
        <taxon>Embryophyta</taxon>
        <taxon>Tracheophyta</taxon>
        <taxon>Spermatophyta</taxon>
        <taxon>Magnoliopsida</taxon>
        <taxon>eudicotyledons</taxon>
        <taxon>Gunneridae</taxon>
        <taxon>Pentapetalae</taxon>
        <taxon>asterids</taxon>
        <taxon>Ericales</taxon>
        <taxon>Theaceae</taxon>
        <taxon>Camellia</taxon>
    </lineage>
</organism>
<sequence>MYMAYGWPEVIPLESGPCPSSERIIYVKLTDRLLLVVAPSHLELWSSSQVKLSDKLSHGQFLCIHEMTVQAFKCVLRAVVAATLDLMLGEPENGPIKSILQLDIVLKKRYEWNLCSLKKKKKARKFAILSGLCHKGT</sequence>
<evidence type="ECO:0000313" key="2">
    <source>
        <dbReference type="Proteomes" id="UP000593564"/>
    </source>
</evidence>
<name>A0A7J7H7K7_CAMSI</name>